<protein>
    <submittedName>
        <fullName evidence="2">Uncharacterized protein</fullName>
    </submittedName>
</protein>
<proteinExistence type="predicted"/>
<evidence type="ECO:0000313" key="3">
    <source>
        <dbReference type="Proteomes" id="UP000026922"/>
    </source>
</evidence>
<reference evidence="2 3" key="1">
    <citation type="journal article" date="2013" name="Genome Announc.">
        <title>Draft Genome Sequence of Holospora undulata Strain HU1, a Micronucleus-Specific Symbiont of the Ciliate Paramecium caudatum.</title>
        <authorList>
            <person name="Dohra H."/>
            <person name="Suzuki H."/>
            <person name="Suzuki T."/>
            <person name="Tanaka K."/>
            <person name="Fujishima M."/>
        </authorList>
    </citation>
    <scope>NUCLEOTIDE SEQUENCE [LARGE SCALE GENOMIC DNA]</scope>
    <source>
        <strain evidence="2 3">HU1</strain>
    </source>
</reference>
<comment type="caution">
    <text evidence="2">The sequence shown here is derived from an EMBL/GenBank/DDBJ whole genome shotgun (WGS) entry which is preliminary data.</text>
</comment>
<keyword evidence="3" id="KW-1185">Reference proteome</keyword>
<evidence type="ECO:0000256" key="1">
    <source>
        <dbReference type="SAM" id="MobiDB-lite"/>
    </source>
</evidence>
<sequence>MNYEIINFRLIRSVFLVSVGFCLNTLQADYKKHYRECQINIYDTGEEMKKFGKEFLYFLKKGSKNRSSEELEREEKLFNTIIKNINHGDIKKFAEKFLKTIPEDFYRGKNPQDALVLDIEKIFTNYYNASMKSKSNTSFSGDLEIKLKEENEASVTYNKILTTIYRVVLEQSHYSDSSIFETSYIIRNALETLGKKTNFSPVLQYFLESIFRKKDLRSLVKKIVSMSLQEYKDNERIINHPSITKNLRCIKKFKQASDQIQEEDDEKLLEGEAPEPLPDQVLEVLFLEGIKKSSLTNPARKKLLRYLEKKDYKSKDPQWNENTPLIKKIIQALSGESKRSKYEESESRRSRSYDSDNYGRGASLISASRGSSDRSRVSFQGAGLLGYGVESVFRDSNSDEDKKKDEAPKLTINFWDRLRPKKRKTVKFLKKNKKSKSLKD</sequence>
<dbReference type="Proteomes" id="UP000026922">
    <property type="component" value="Unassembled WGS sequence"/>
</dbReference>
<dbReference type="EMBL" id="ARPM03000161">
    <property type="protein sequence ID" value="ETZ04695.1"/>
    <property type="molecule type" value="Genomic_DNA"/>
</dbReference>
<feature type="compositionally biased region" description="Basic and acidic residues" evidence="1">
    <location>
        <begin position="337"/>
        <end position="354"/>
    </location>
</feature>
<organism evidence="2 3">
    <name type="scientific">Holospora undulata HU1</name>
    <dbReference type="NCBI Taxonomy" id="1321371"/>
    <lineage>
        <taxon>Bacteria</taxon>
        <taxon>Pseudomonadati</taxon>
        <taxon>Pseudomonadota</taxon>
        <taxon>Alphaproteobacteria</taxon>
        <taxon>Holosporales</taxon>
        <taxon>Holosporaceae</taxon>
        <taxon>Holospora</taxon>
    </lineage>
</organism>
<evidence type="ECO:0000313" key="2">
    <source>
        <dbReference type="EMBL" id="ETZ04695.1"/>
    </source>
</evidence>
<name>A0A061JG01_9PROT</name>
<accession>A0A061JG01</accession>
<gene>
    <name evidence="2" type="ORF">K737_300915</name>
</gene>
<feature type="region of interest" description="Disordered" evidence="1">
    <location>
        <begin position="337"/>
        <end position="368"/>
    </location>
</feature>
<dbReference type="AlphaFoldDB" id="A0A061JG01"/>